<dbReference type="PANTHER" id="PTHR46766">
    <property type="entry name" value="GLUTAMINE-RICH PROTEIN 2"/>
    <property type="match status" value="1"/>
</dbReference>
<evidence type="ECO:0000259" key="1">
    <source>
        <dbReference type="Pfam" id="PF00823"/>
    </source>
</evidence>
<dbReference type="Pfam" id="PF00823">
    <property type="entry name" value="PPE"/>
    <property type="match status" value="1"/>
</dbReference>
<organism evidence="3 4">
    <name type="scientific">Candidatus Mycobacterium methanotrophicum</name>
    <dbReference type="NCBI Taxonomy" id="2943498"/>
    <lineage>
        <taxon>Bacteria</taxon>
        <taxon>Bacillati</taxon>
        <taxon>Actinomycetota</taxon>
        <taxon>Actinomycetes</taxon>
        <taxon>Mycobacteriales</taxon>
        <taxon>Mycobacteriaceae</taxon>
        <taxon>Mycobacterium</taxon>
    </lineage>
</organism>
<accession>A0ABY4QJW4</accession>
<protein>
    <submittedName>
        <fullName evidence="3">PPE domain-containing protein</fullName>
    </submittedName>
</protein>
<keyword evidence="4" id="KW-1185">Reference proteome</keyword>
<dbReference type="InterPro" id="IPR022171">
    <property type="entry name" value="PPE_C"/>
</dbReference>
<dbReference type="EMBL" id="CP097320">
    <property type="protein sequence ID" value="UQX10104.1"/>
    <property type="molecule type" value="Genomic_DNA"/>
</dbReference>
<proteinExistence type="predicted"/>
<dbReference type="RefSeq" id="WP_219069991.1">
    <property type="nucleotide sequence ID" value="NZ_CAJUXY010000071.1"/>
</dbReference>
<dbReference type="InterPro" id="IPR000030">
    <property type="entry name" value="PPE_dom"/>
</dbReference>
<sequence length="470" mass="47030">MDFAMIPPEINSARMYAGTGSGPMLAAAAAWDGLAIELHAAATSYQTVIAGLTNGPWLGSSSAAMAAAAASCVTWLNTTATMAERTGSQAKAAAAAFETAFASTVPPTVIAANRSLLTALVATNLFGQNTPAIAATEIQYAEMWAQDAVAMYGYAGSSASATMLTPFTPPAPTTRPSALAGQAATVGQSAGTSATTNTSAVLSQLTSAAPTVLQEFATGAPWTSAAPLATSGLAGILESLGLTSPLTYAGTGLAGSELATASGAWASASDADNMIIGTHFQLADTHEFIATTLDRINGVEGQILNRLGQVGPVGAVGSAVSAGMGEATSVGALSIPLGWTTAAPAIKLAAAALPAASPSVALEAFAANPGSLFGQMALASVVGQTAGNAVSPGRRARINVNTGDCGALPKRAMNRELVTAQNMSPRGPATGIAAEMREVAEVLRDLGALRDCGILSAEEFSEQKRRLLSR</sequence>
<gene>
    <name evidence="3" type="ORF">M5I08_18135</name>
</gene>
<dbReference type="Proteomes" id="UP001056610">
    <property type="component" value="Chromosome"/>
</dbReference>
<dbReference type="Pfam" id="PF12484">
    <property type="entry name" value="PPE-SVP"/>
    <property type="match status" value="1"/>
</dbReference>
<dbReference type="PANTHER" id="PTHR46766:SF1">
    <property type="entry name" value="GLUTAMINE-RICH PROTEIN 2"/>
    <property type="match status" value="1"/>
</dbReference>
<name>A0ABY4QJW4_9MYCO</name>
<evidence type="ECO:0000259" key="2">
    <source>
        <dbReference type="Pfam" id="PF12484"/>
    </source>
</evidence>
<evidence type="ECO:0000313" key="4">
    <source>
        <dbReference type="Proteomes" id="UP001056610"/>
    </source>
</evidence>
<reference evidence="3" key="1">
    <citation type="submission" date="2022-05" db="EMBL/GenBank/DDBJ databases">
        <title>A methanotrophic Mycobacterium dominates a cave microbial ecosystem.</title>
        <authorList>
            <person name="Van Spanning R.J.M."/>
            <person name="Guan Q."/>
            <person name="Melkonian C."/>
            <person name="Gallant J."/>
            <person name="Polerecky L."/>
            <person name="Flot J.-F."/>
            <person name="Brandt B.W."/>
            <person name="Braster M."/>
            <person name="Iturbe Espinoza P."/>
            <person name="Aerts J."/>
            <person name="Meima-Franke M."/>
            <person name="Piersma S.R."/>
            <person name="Bunduc C."/>
            <person name="Ummels R."/>
            <person name="Pain A."/>
            <person name="Fleming E.J."/>
            <person name="van der Wel N."/>
            <person name="Gherman V.D."/>
            <person name="Sarbu S.M."/>
            <person name="Bodelier P.L.E."/>
            <person name="Bitter W."/>
        </authorList>
    </citation>
    <scope>NUCLEOTIDE SEQUENCE</scope>
    <source>
        <strain evidence="3">Sulfur Cave</strain>
    </source>
</reference>
<feature type="domain" description="PPE family C-terminal" evidence="2">
    <location>
        <begin position="321"/>
        <end position="395"/>
    </location>
</feature>
<evidence type="ECO:0000313" key="3">
    <source>
        <dbReference type="EMBL" id="UQX10104.1"/>
    </source>
</evidence>
<feature type="domain" description="PPE" evidence="1">
    <location>
        <begin position="2"/>
        <end position="164"/>
    </location>
</feature>